<evidence type="ECO:0000256" key="2">
    <source>
        <dbReference type="PROSITE-ProRule" id="PRU00059"/>
    </source>
</evidence>
<evidence type="ECO:0000259" key="5">
    <source>
        <dbReference type="PROSITE" id="PS01180"/>
    </source>
</evidence>
<feature type="compositionally biased region" description="Low complexity" evidence="3">
    <location>
        <begin position="284"/>
        <end position="293"/>
    </location>
</feature>
<dbReference type="RefSeq" id="XP_018016008.1">
    <property type="nucleotide sequence ID" value="XM_018160519.2"/>
</dbReference>
<protein>
    <submittedName>
        <fullName evidence="7">Uncharacterized protein LOC108672786 isoform X2</fullName>
    </submittedName>
</protein>
<evidence type="ECO:0000256" key="1">
    <source>
        <dbReference type="ARBA" id="ARBA00023157"/>
    </source>
</evidence>
<sequence length="425" mass="46219">MESRRVTIRAVLTWALVAGAAASVWREDDVGTARQTGVGPSGTEPASQSPWSPYYWFGESSVNEAMSVLFPAIGSDPLVCKTSEDDIYKTGLCMRLADCPYYGGEGYGSCGGGLGTCCVFSQSCTGTTNMMVSHFVSKTFTTTSPGVGECKLTVNPRHNNICQYRLDFDSFNIAQPDPSSDCTEDFFGVTGGSHAPKLCGDLTGQHIYINAEPGGGPIILTMDTSKTLDMKRDWNIKVTQIDCNSPYRAPAGCLQFFNETSGMVKSMNFKGIDPPDDEGPSYWSRTSTTRRTSQPLRPDMRQIQNLNYGVCINAKVGYCDLTWTQSKAHGAYSFTMSGDGSVPASELKSEFGVENCVTDYVSINGGVFVDEASDAPIHAVRYCGTKFPEVKTKAQPYVLHVTTDVDEGNDRRNLGFAINFRQNLC</sequence>
<dbReference type="OrthoDB" id="6378913at2759"/>
<dbReference type="PANTHER" id="PTHR33236">
    <property type="entry name" value="INTRAFLAGELLAR TRANSPORT PROTEIN 122 FAMILY PROTEIN-RELATED"/>
    <property type="match status" value="1"/>
</dbReference>
<reference evidence="7" key="1">
    <citation type="submission" date="2025-08" db="UniProtKB">
        <authorList>
            <consortium name="RefSeq"/>
        </authorList>
    </citation>
    <scope>IDENTIFICATION</scope>
    <source>
        <tissue evidence="7">Whole organism</tissue>
    </source>
</reference>
<dbReference type="AlphaFoldDB" id="A0A8B7NQP3"/>
<dbReference type="InterPro" id="IPR058698">
    <property type="entry name" value="CUB_metazoa"/>
</dbReference>
<feature type="disulfide bond" evidence="2">
    <location>
        <begin position="182"/>
        <end position="199"/>
    </location>
</feature>
<gene>
    <name evidence="7" type="primary">LOC108672786</name>
</gene>
<dbReference type="PROSITE" id="PS01180">
    <property type="entry name" value="CUB"/>
    <property type="match status" value="2"/>
</dbReference>
<accession>A0A8B7NQP3</accession>
<evidence type="ECO:0000256" key="3">
    <source>
        <dbReference type="SAM" id="MobiDB-lite"/>
    </source>
</evidence>
<feature type="domain" description="CUB" evidence="5">
    <location>
        <begin position="110"/>
        <end position="241"/>
    </location>
</feature>
<dbReference type="Proteomes" id="UP000694843">
    <property type="component" value="Unplaced"/>
</dbReference>
<keyword evidence="4" id="KW-0732">Signal</keyword>
<keyword evidence="6" id="KW-1185">Reference proteome</keyword>
<feature type="signal peptide" evidence="4">
    <location>
        <begin position="1"/>
        <end position="22"/>
    </location>
</feature>
<evidence type="ECO:0000256" key="4">
    <source>
        <dbReference type="SAM" id="SignalP"/>
    </source>
</evidence>
<dbReference type="GeneID" id="108672786"/>
<dbReference type="InterPro" id="IPR000859">
    <property type="entry name" value="CUB_dom"/>
</dbReference>
<evidence type="ECO:0000313" key="6">
    <source>
        <dbReference type="Proteomes" id="UP000694843"/>
    </source>
</evidence>
<feature type="domain" description="CUB" evidence="5">
    <location>
        <begin position="253"/>
        <end position="423"/>
    </location>
</feature>
<organism evidence="6 7">
    <name type="scientific">Hyalella azteca</name>
    <name type="common">Amphipod</name>
    <dbReference type="NCBI Taxonomy" id="294128"/>
    <lineage>
        <taxon>Eukaryota</taxon>
        <taxon>Metazoa</taxon>
        <taxon>Ecdysozoa</taxon>
        <taxon>Arthropoda</taxon>
        <taxon>Crustacea</taxon>
        <taxon>Multicrustacea</taxon>
        <taxon>Malacostraca</taxon>
        <taxon>Eumalacostraca</taxon>
        <taxon>Peracarida</taxon>
        <taxon>Amphipoda</taxon>
        <taxon>Senticaudata</taxon>
        <taxon>Talitrida</taxon>
        <taxon>Talitroidea</taxon>
        <taxon>Hyalellidae</taxon>
        <taxon>Hyalella</taxon>
    </lineage>
</organism>
<proteinExistence type="predicted"/>
<keyword evidence="1 2" id="KW-1015">Disulfide bond</keyword>
<dbReference type="Pfam" id="PF26080">
    <property type="entry name" value="CUB_animal"/>
    <property type="match status" value="1"/>
</dbReference>
<name>A0A8B7NQP3_HYAAZ</name>
<feature type="chain" id="PRO_5034972434" evidence="4">
    <location>
        <begin position="23"/>
        <end position="425"/>
    </location>
</feature>
<comment type="caution">
    <text evidence="2">Lacks conserved residue(s) required for the propagation of feature annotation.</text>
</comment>
<dbReference type="PANTHER" id="PTHR33236:SF5">
    <property type="entry name" value="CUB DOMAIN-CONTAINING PROTEIN"/>
    <property type="match status" value="1"/>
</dbReference>
<feature type="region of interest" description="Disordered" evidence="3">
    <location>
        <begin position="275"/>
        <end position="294"/>
    </location>
</feature>
<evidence type="ECO:0000313" key="7">
    <source>
        <dbReference type="RefSeq" id="XP_018016008.1"/>
    </source>
</evidence>